<evidence type="ECO:0000313" key="3">
    <source>
        <dbReference type="Proteomes" id="UP000422221"/>
    </source>
</evidence>
<dbReference type="Pfam" id="PF00535">
    <property type="entry name" value="Glycos_transf_2"/>
    <property type="match status" value="1"/>
</dbReference>
<organism evidence="2 3">
    <name type="scientific">Bacteroides salyersiae</name>
    <dbReference type="NCBI Taxonomy" id="291644"/>
    <lineage>
        <taxon>Bacteria</taxon>
        <taxon>Pseudomonadati</taxon>
        <taxon>Bacteroidota</taxon>
        <taxon>Bacteroidia</taxon>
        <taxon>Bacteroidales</taxon>
        <taxon>Bacteroidaceae</taxon>
        <taxon>Bacteroides</taxon>
    </lineage>
</organism>
<dbReference type="SUPFAM" id="SSF53448">
    <property type="entry name" value="Nucleotide-diphospho-sugar transferases"/>
    <property type="match status" value="1"/>
</dbReference>
<gene>
    <name evidence="2" type="ORF">F3F73_10865</name>
</gene>
<dbReference type="EMBL" id="VWMK01000009">
    <property type="protein sequence ID" value="KAA3765517.1"/>
    <property type="molecule type" value="Genomic_DNA"/>
</dbReference>
<dbReference type="GO" id="GO:0016740">
    <property type="term" value="F:transferase activity"/>
    <property type="evidence" value="ECO:0007669"/>
    <property type="project" value="UniProtKB-KW"/>
</dbReference>
<feature type="domain" description="Glycosyltransferase 2-like" evidence="1">
    <location>
        <begin position="3"/>
        <end position="152"/>
    </location>
</feature>
<reference evidence="2 3" key="1">
    <citation type="journal article" date="2019" name="Nat. Med.">
        <title>A library of human gut bacterial isolates paired with longitudinal multiomics data enables mechanistic microbiome research.</title>
        <authorList>
            <person name="Poyet M."/>
            <person name="Groussin M."/>
            <person name="Gibbons S.M."/>
            <person name="Avila-Pacheco J."/>
            <person name="Jiang X."/>
            <person name="Kearney S.M."/>
            <person name="Perrotta A.R."/>
            <person name="Berdy B."/>
            <person name="Zhao S."/>
            <person name="Lieberman T.D."/>
            <person name="Swanson P.K."/>
            <person name="Smith M."/>
            <person name="Roesemann S."/>
            <person name="Alexander J.E."/>
            <person name="Rich S.A."/>
            <person name="Livny J."/>
            <person name="Vlamakis H."/>
            <person name="Clish C."/>
            <person name="Bullock K."/>
            <person name="Deik A."/>
            <person name="Scott J."/>
            <person name="Pierce K.A."/>
            <person name="Xavier R.J."/>
            <person name="Alm E.J."/>
        </authorList>
    </citation>
    <scope>NUCLEOTIDE SEQUENCE [LARGE SCALE GENOMIC DNA]</scope>
    <source>
        <strain evidence="2 3">BIOML-A10</strain>
    </source>
</reference>
<sequence length="295" mass="34524">MISILIPTYNAVCLSLIEKMYKQAIALRIPFEILLADDASCENIRQQNRKMTEWQGCRYLQQEENQGPARIRNYLASEARYPYLLFLDSDVMPVSDSFLEEYLQVARTGRVVCGGFIYPRKSIPANAILRYKYGMAVEEQSAGQRNKEPYNRFISMNFMICRDAFLKVRFDETFHLGYEDTLFGMQLEQAGVEILHIDNPVYHLVEENSEQFLMKIRRAVRNLDGHIEQMHSHVKLLRWYACVKRLGMAPLVAFLFRQIEKRLVSNLTSRKPSLKLFAFYKLGYLCNFLSQKKPD</sequence>
<evidence type="ECO:0000313" key="2">
    <source>
        <dbReference type="EMBL" id="KAA3765517.1"/>
    </source>
</evidence>
<dbReference type="InterPro" id="IPR050834">
    <property type="entry name" value="Glycosyltransf_2"/>
</dbReference>
<protein>
    <submittedName>
        <fullName evidence="2">Glycosyltransferase</fullName>
    </submittedName>
</protein>
<name>A0A7J4XJ93_9BACE</name>
<dbReference type="RefSeq" id="WP_005932311.1">
    <property type="nucleotide sequence ID" value="NZ_CABKSE010000002.1"/>
</dbReference>
<keyword evidence="2" id="KW-0808">Transferase</keyword>
<evidence type="ECO:0000259" key="1">
    <source>
        <dbReference type="Pfam" id="PF00535"/>
    </source>
</evidence>
<dbReference type="GeneID" id="93117060"/>
<proteinExistence type="predicted"/>
<dbReference type="AlphaFoldDB" id="A0A7J4XJ93"/>
<dbReference type="PANTHER" id="PTHR43685:SF2">
    <property type="entry name" value="GLYCOSYLTRANSFERASE 2-LIKE DOMAIN-CONTAINING PROTEIN"/>
    <property type="match status" value="1"/>
</dbReference>
<dbReference type="Gene3D" id="3.90.550.10">
    <property type="entry name" value="Spore Coat Polysaccharide Biosynthesis Protein SpsA, Chain A"/>
    <property type="match status" value="1"/>
</dbReference>
<accession>A0A7J4XJ93</accession>
<dbReference type="Proteomes" id="UP000422221">
    <property type="component" value="Unassembled WGS sequence"/>
</dbReference>
<comment type="caution">
    <text evidence="2">The sequence shown here is derived from an EMBL/GenBank/DDBJ whole genome shotgun (WGS) entry which is preliminary data.</text>
</comment>
<dbReference type="InterPro" id="IPR029044">
    <property type="entry name" value="Nucleotide-diphossugar_trans"/>
</dbReference>
<dbReference type="InterPro" id="IPR001173">
    <property type="entry name" value="Glyco_trans_2-like"/>
</dbReference>
<dbReference type="PANTHER" id="PTHR43685">
    <property type="entry name" value="GLYCOSYLTRANSFERASE"/>
    <property type="match status" value="1"/>
</dbReference>